<evidence type="ECO:0000256" key="6">
    <source>
        <dbReference type="ARBA" id="ARBA00023125"/>
    </source>
</evidence>
<evidence type="ECO:0000256" key="5">
    <source>
        <dbReference type="ARBA" id="ARBA00023015"/>
    </source>
</evidence>
<keyword evidence="6 9" id="KW-0238">DNA-binding</keyword>
<feature type="DNA-binding region" description="OmpR/PhoB-type" evidence="9">
    <location>
        <begin position="136"/>
        <end position="234"/>
    </location>
</feature>
<dbReference type="Gene3D" id="6.10.250.690">
    <property type="match status" value="1"/>
</dbReference>
<dbReference type="GO" id="GO:0000156">
    <property type="term" value="F:phosphorelay response regulator activity"/>
    <property type="evidence" value="ECO:0007669"/>
    <property type="project" value="TreeGrafter"/>
</dbReference>
<dbReference type="STRING" id="291169.A9E74_01772"/>
<keyword evidence="4" id="KW-0902">Two-component regulatory system</keyword>
<comment type="subcellular location">
    <subcellularLocation>
        <location evidence="1">Cytoplasm</location>
    </subcellularLocation>
</comment>
<dbReference type="Pfam" id="PF00072">
    <property type="entry name" value="Response_reg"/>
    <property type="match status" value="1"/>
</dbReference>
<proteinExistence type="predicted"/>
<comment type="caution">
    <text evidence="12">The sequence shown here is derived from an EMBL/GenBank/DDBJ whole genome shotgun (WGS) entry which is preliminary data.</text>
</comment>
<dbReference type="SUPFAM" id="SSF52172">
    <property type="entry name" value="CheY-like"/>
    <property type="match status" value="1"/>
</dbReference>
<feature type="modified residue" description="4-aspartylphosphate" evidence="8">
    <location>
        <position position="59"/>
    </location>
</feature>
<protein>
    <submittedName>
        <fullName evidence="12">Transcriptional regulatory protein SrrA</fullName>
    </submittedName>
</protein>
<evidence type="ECO:0000259" key="11">
    <source>
        <dbReference type="PROSITE" id="PS51755"/>
    </source>
</evidence>
<evidence type="ECO:0000259" key="10">
    <source>
        <dbReference type="PROSITE" id="PS50110"/>
    </source>
</evidence>
<feature type="domain" description="OmpR/PhoB-type" evidence="11">
    <location>
        <begin position="136"/>
        <end position="234"/>
    </location>
</feature>
<dbReference type="PATRIC" id="fig|291169.3.peg.1782"/>
<dbReference type="GO" id="GO:0005829">
    <property type="term" value="C:cytosol"/>
    <property type="evidence" value="ECO:0007669"/>
    <property type="project" value="TreeGrafter"/>
</dbReference>
<dbReference type="Gene3D" id="3.40.50.2300">
    <property type="match status" value="1"/>
</dbReference>
<evidence type="ECO:0000256" key="8">
    <source>
        <dbReference type="PROSITE-ProRule" id="PRU00169"/>
    </source>
</evidence>
<dbReference type="RefSeq" id="WP_069296215.1">
    <property type="nucleotide sequence ID" value="NZ_MCRI01000018.1"/>
</dbReference>
<dbReference type="AlphaFoldDB" id="A0A1E3GR30"/>
<dbReference type="PANTHER" id="PTHR48111">
    <property type="entry name" value="REGULATOR OF RPOS"/>
    <property type="match status" value="1"/>
</dbReference>
<dbReference type="InterPro" id="IPR011006">
    <property type="entry name" value="CheY-like_superfamily"/>
</dbReference>
<dbReference type="InterPro" id="IPR036388">
    <property type="entry name" value="WH-like_DNA-bd_sf"/>
</dbReference>
<organism evidence="12 13">
    <name type="scientific">Methylophaga muralis</name>
    <dbReference type="NCBI Taxonomy" id="291169"/>
    <lineage>
        <taxon>Bacteria</taxon>
        <taxon>Pseudomonadati</taxon>
        <taxon>Pseudomonadota</taxon>
        <taxon>Gammaproteobacteria</taxon>
        <taxon>Thiotrichales</taxon>
        <taxon>Piscirickettsiaceae</taxon>
        <taxon>Methylophaga</taxon>
    </lineage>
</organism>
<evidence type="ECO:0000256" key="7">
    <source>
        <dbReference type="ARBA" id="ARBA00023163"/>
    </source>
</evidence>
<keyword evidence="13" id="KW-1185">Reference proteome</keyword>
<keyword evidence="5" id="KW-0805">Transcription regulation</keyword>
<dbReference type="PANTHER" id="PTHR48111:SF39">
    <property type="entry name" value="TRANSCRIPTIONAL REGULATORY PROTEIN CPXR"/>
    <property type="match status" value="1"/>
</dbReference>
<dbReference type="InterPro" id="IPR001867">
    <property type="entry name" value="OmpR/PhoB-type_DNA-bd"/>
</dbReference>
<dbReference type="InterPro" id="IPR039420">
    <property type="entry name" value="WalR-like"/>
</dbReference>
<dbReference type="SMART" id="SM00862">
    <property type="entry name" value="Trans_reg_C"/>
    <property type="match status" value="1"/>
</dbReference>
<keyword evidence="2" id="KW-0963">Cytoplasm</keyword>
<dbReference type="Gene3D" id="1.10.10.10">
    <property type="entry name" value="Winged helix-like DNA-binding domain superfamily/Winged helix DNA-binding domain"/>
    <property type="match status" value="1"/>
</dbReference>
<sequence>MTDKNKLAISILIIEDDPVLNHQLKQLLEQQNFTVTQSFNGEEGLLSAVSGQFDLILLDVSLPERNGYSVLSILRQSRQTPVIILTAHGAEEERIIGFKNGADDYLPKPFNFTELVLRIEAILRRAGIIDHSQQEDSVLQHEGLKLDRKKQRVYFHEHDVQLTPIQFKLLWTLTQHANHLLSKPQLYRLVMERDFSRYDRSLDMHMSRVRRKLMDVGMPVDRLQTVHGTGYMLL</sequence>
<name>A0A1E3GR30_9GAMM</name>
<dbReference type="SMART" id="SM00448">
    <property type="entry name" value="REC"/>
    <property type="match status" value="1"/>
</dbReference>
<dbReference type="Proteomes" id="UP000094379">
    <property type="component" value="Unassembled WGS sequence"/>
</dbReference>
<dbReference type="GO" id="GO:0032993">
    <property type="term" value="C:protein-DNA complex"/>
    <property type="evidence" value="ECO:0007669"/>
    <property type="project" value="TreeGrafter"/>
</dbReference>
<gene>
    <name evidence="12" type="primary">srrA</name>
    <name evidence="12" type="ORF">A9E74_01772</name>
</gene>
<dbReference type="GO" id="GO:0006355">
    <property type="term" value="P:regulation of DNA-templated transcription"/>
    <property type="evidence" value="ECO:0007669"/>
    <property type="project" value="InterPro"/>
</dbReference>
<evidence type="ECO:0000256" key="2">
    <source>
        <dbReference type="ARBA" id="ARBA00022490"/>
    </source>
</evidence>
<dbReference type="CDD" id="cd00383">
    <property type="entry name" value="trans_reg_C"/>
    <property type="match status" value="1"/>
</dbReference>
<evidence type="ECO:0000313" key="12">
    <source>
        <dbReference type="EMBL" id="ODN66502.1"/>
    </source>
</evidence>
<dbReference type="PROSITE" id="PS51755">
    <property type="entry name" value="OMPR_PHOB"/>
    <property type="match status" value="1"/>
</dbReference>
<dbReference type="EMBL" id="MCRI01000018">
    <property type="protein sequence ID" value="ODN66502.1"/>
    <property type="molecule type" value="Genomic_DNA"/>
</dbReference>
<evidence type="ECO:0000256" key="9">
    <source>
        <dbReference type="PROSITE-ProRule" id="PRU01091"/>
    </source>
</evidence>
<evidence type="ECO:0000256" key="4">
    <source>
        <dbReference type="ARBA" id="ARBA00023012"/>
    </source>
</evidence>
<dbReference type="PROSITE" id="PS50110">
    <property type="entry name" value="RESPONSE_REGULATORY"/>
    <property type="match status" value="1"/>
</dbReference>
<keyword evidence="3 8" id="KW-0597">Phosphoprotein</keyword>
<feature type="domain" description="Response regulatory" evidence="10">
    <location>
        <begin position="10"/>
        <end position="123"/>
    </location>
</feature>
<dbReference type="GO" id="GO:0000976">
    <property type="term" value="F:transcription cis-regulatory region binding"/>
    <property type="evidence" value="ECO:0007669"/>
    <property type="project" value="TreeGrafter"/>
</dbReference>
<evidence type="ECO:0000313" key="13">
    <source>
        <dbReference type="Proteomes" id="UP000094379"/>
    </source>
</evidence>
<evidence type="ECO:0000256" key="1">
    <source>
        <dbReference type="ARBA" id="ARBA00004496"/>
    </source>
</evidence>
<keyword evidence="7" id="KW-0804">Transcription</keyword>
<accession>A0A1E3GR30</accession>
<reference evidence="12 13" key="1">
    <citation type="submission" date="2016-07" db="EMBL/GenBank/DDBJ databases">
        <title>Draft Genome Sequence of Methylophaga muralis Bur 1.</title>
        <authorList>
            <person name="Vasilenko O.V."/>
            <person name="Doronina N.V."/>
            <person name="Shmareva M.N."/>
            <person name="Tarlachkov S.V."/>
            <person name="Mustakhimov I."/>
            <person name="Trotsenko Y.A."/>
        </authorList>
    </citation>
    <scope>NUCLEOTIDE SEQUENCE [LARGE SCALE GENOMIC DNA]</scope>
    <source>
        <strain evidence="12 13">Bur 1</strain>
    </source>
</reference>
<evidence type="ECO:0000256" key="3">
    <source>
        <dbReference type="ARBA" id="ARBA00022553"/>
    </source>
</evidence>
<dbReference type="Pfam" id="PF00486">
    <property type="entry name" value="Trans_reg_C"/>
    <property type="match status" value="1"/>
</dbReference>
<dbReference type="InterPro" id="IPR001789">
    <property type="entry name" value="Sig_transdc_resp-reg_receiver"/>
</dbReference>